<dbReference type="AlphaFoldDB" id="A0A387BGL3"/>
<dbReference type="Pfam" id="PF01119">
    <property type="entry name" value="DNA_mis_repair"/>
    <property type="match status" value="1"/>
</dbReference>
<dbReference type="PANTHER" id="PTHR10073:SF12">
    <property type="entry name" value="DNA MISMATCH REPAIR PROTEIN MLH1"/>
    <property type="match status" value="1"/>
</dbReference>
<dbReference type="InterPro" id="IPR042121">
    <property type="entry name" value="MutL_C_regsub"/>
</dbReference>
<dbReference type="GO" id="GO:0005524">
    <property type="term" value="F:ATP binding"/>
    <property type="evidence" value="ECO:0007669"/>
    <property type="project" value="InterPro"/>
</dbReference>
<dbReference type="SUPFAM" id="SSF54211">
    <property type="entry name" value="Ribosomal protein S5 domain 2-like"/>
    <property type="match status" value="1"/>
</dbReference>
<evidence type="ECO:0000256" key="1">
    <source>
        <dbReference type="ARBA" id="ARBA00006082"/>
    </source>
</evidence>
<dbReference type="GO" id="GO:0016887">
    <property type="term" value="F:ATP hydrolysis activity"/>
    <property type="evidence" value="ECO:0007669"/>
    <property type="project" value="InterPro"/>
</dbReference>
<keyword evidence="7" id="KW-0540">Nuclease</keyword>
<comment type="similarity">
    <text evidence="1 4">Belongs to the DNA mismatch repair MutL/HexB family.</text>
</comment>
<dbReference type="SUPFAM" id="SSF55874">
    <property type="entry name" value="ATPase domain of HSP90 chaperone/DNA topoisomerase II/histidine kinase"/>
    <property type="match status" value="1"/>
</dbReference>
<dbReference type="FunFam" id="3.30.565.10:FF:000003">
    <property type="entry name" value="DNA mismatch repair endonuclease MutL"/>
    <property type="match status" value="1"/>
</dbReference>
<feature type="domain" description="MutL C-terminal dimerisation" evidence="5">
    <location>
        <begin position="437"/>
        <end position="579"/>
    </location>
</feature>
<evidence type="ECO:0000313" key="7">
    <source>
        <dbReference type="EMBL" id="AYG01292.1"/>
    </source>
</evidence>
<dbReference type="GO" id="GO:0032300">
    <property type="term" value="C:mismatch repair complex"/>
    <property type="evidence" value="ECO:0007669"/>
    <property type="project" value="InterPro"/>
</dbReference>
<dbReference type="InterPro" id="IPR014721">
    <property type="entry name" value="Ribsml_uS5_D2-typ_fold_subgr"/>
</dbReference>
<dbReference type="Gene3D" id="3.30.1370.100">
    <property type="entry name" value="MutL, C-terminal domain, regulatory subdomain"/>
    <property type="match status" value="1"/>
</dbReference>
<dbReference type="NCBIfam" id="NF000950">
    <property type="entry name" value="PRK00095.1-3"/>
    <property type="match status" value="1"/>
</dbReference>
<name>A0A387BGL3_9LACT</name>
<evidence type="ECO:0000256" key="3">
    <source>
        <dbReference type="ARBA" id="ARBA00023204"/>
    </source>
</evidence>
<dbReference type="InterPro" id="IPR036890">
    <property type="entry name" value="HATPase_C_sf"/>
</dbReference>
<dbReference type="Pfam" id="PF13589">
    <property type="entry name" value="HATPase_c_3"/>
    <property type="match status" value="1"/>
</dbReference>
<dbReference type="SUPFAM" id="SSF118116">
    <property type="entry name" value="DNA mismatch repair protein MutL"/>
    <property type="match status" value="1"/>
</dbReference>
<dbReference type="KEGG" id="lact:D7I46_09395"/>
<gene>
    <name evidence="4 7" type="primary">mutL</name>
    <name evidence="7" type="ORF">D7I46_09395</name>
</gene>
<protein>
    <recommendedName>
        <fullName evidence="4">DNA mismatch repair protein MutL</fullName>
    </recommendedName>
</protein>
<dbReference type="CDD" id="cd00782">
    <property type="entry name" value="MutL_Trans"/>
    <property type="match status" value="1"/>
</dbReference>
<dbReference type="PANTHER" id="PTHR10073">
    <property type="entry name" value="DNA MISMATCH REPAIR PROTEIN MLH, PMS, MUTL"/>
    <property type="match status" value="1"/>
</dbReference>
<dbReference type="GO" id="GO:0140664">
    <property type="term" value="F:ATP-dependent DNA damage sensor activity"/>
    <property type="evidence" value="ECO:0007669"/>
    <property type="project" value="InterPro"/>
</dbReference>
<dbReference type="Gene3D" id="3.30.230.10">
    <property type="match status" value="1"/>
</dbReference>
<dbReference type="EMBL" id="CP032627">
    <property type="protein sequence ID" value="AYG01292.1"/>
    <property type="molecule type" value="Genomic_DNA"/>
</dbReference>
<evidence type="ECO:0000259" key="5">
    <source>
        <dbReference type="SMART" id="SM00853"/>
    </source>
</evidence>
<evidence type="ECO:0000259" key="6">
    <source>
        <dbReference type="SMART" id="SM01340"/>
    </source>
</evidence>
<keyword evidence="8" id="KW-1185">Reference proteome</keyword>
<dbReference type="InterPro" id="IPR020667">
    <property type="entry name" value="DNA_mismatch_repair_MutL"/>
</dbReference>
<comment type="function">
    <text evidence="4">This protein is involved in the repair of mismatches in DNA. It is required for dam-dependent methyl-directed DNA mismatch repair. May act as a 'molecular matchmaker', a protein that promotes the formation of a stable complex between two or more DNA-binding proteins in an ATP-dependent manner without itself being part of a final effector complex.</text>
</comment>
<dbReference type="RefSeq" id="WP_120772665.1">
    <property type="nucleotide sequence ID" value="NZ_CP032627.1"/>
</dbReference>
<dbReference type="Gene3D" id="3.30.1540.20">
    <property type="entry name" value="MutL, C-terminal domain, dimerisation subdomain"/>
    <property type="match status" value="1"/>
</dbReference>
<proteinExistence type="inferred from homology"/>
<dbReference type="InterPro" id="IPR037198">
    <property type="entry name" value="MutL_C_sf"/>
</dbReference>
<sequence>MGKIIELDESLANQIAAGEVVERPASVVKELVENSIDAGSDKITIKVEEAGLRLIEVTDNGSGIEKEDVAMALRRHATSKIKESGDLFRIRTLGFRGEAIPSIASVSEFTIETSVNAEESGTKLVARGGEITTIEPLAKRSGTKISVANLFYNTPARLKYIKSLQAELSHITDIVNRLSLAHPEISFTLVNEGREFLRTSGSGDLRQVIASVYGITTAKKMKLVEKSDLDFELTGYVSLPELSRANRNYITLLINGRFIKNFLLNRAILDGYGNRLMVGRFPIAVLSIHIDPKLADVNVHPTKQEVRLSKEKELMALISRGIEEAFLDGVLIPDALENLQKRPMSKVENNVQTELPLQQSPLYYDKTRQDFYVSETNVFNKNENLIREEWVEPQTSAGSADIVPSFVDKNLSVNNITDSRDLSVLTETKQVFPQLEYLAQLHATYLLCQAPEGLYLVDQHAAQERVKYEYWKDKIGEVSMEQQLLLAPYLFDLPKNDALILSEKKDLLHEAGIFLEEYGENQFILREHPIWLKENEIETSVNEMIDIILSSKEFSLKKYRHELAQMVACKSSIKANHPLDAESARNLLRELATCENPYSCAHGRPTIVHFSDDDIQKMFRRIQETHRSKAATWKDFD</sequence>
<dbReference type="OrthoDB" id="9763467at2"/>
<dbReference type="InterPro" id="IPR014790">
    <property type="entry name" value="MutL_C"/>
</dbReference>
<dbReference type="SMART" id="SM01340">
    <property type="entry name" value="DNA_mis_repair"/>
    <property type="match status" value="1"/>
</dbReference>
<keyword evidence="2 4" id="KW-0227">DNA damage</keyword>
<evidence type="ECO:0000256" key="4">
    <source>
        <dbReference type="HAMAP-Rule" id="MF_00149"/>
    </source>
</evidence>
<dbReference type="GO" id="GO:0030983">
    <property type="term" value="F:mismatched DNA binding"/>
    <property type="evidence" value="ECO:0007669"/>
    <property type="project" value="InterPro"/>
</dbReference>
<feature type="domain" description="DNA mismatch repair protein S5" evidence="6">
    <location>
        <begin position="209"/>
        <end position="327"/>
    </location>
</feature>
<evidence type="ECO:0000313" key="8">
    <source>
        <dbReference type="Proteomes" id="UP000269374"/>
    </source>
</evidence>
<dbReference type="NCBIfam" id="TIGR00585">
    <property type="entry name" value="mutl"/>
    <property type="match status" value="1"/>
</dbReference>
<dbReference type="Gene3D" id="3.30.565.10">
    <property type="entry name" value="Histidine kinase-like ATPase, C-terminal domain"/>
    <property type="match status" value="1"/>
</dbReference>
<dbReference type="InterPro" id="IPR002099">
    <property type="entry name" value="MutL/Mlh/PMS"/>
</dbReference>
<dbReference type="InterPro" id="IPR038973">
    <property type="entry name" value="MutL/Mlh/Pms-like"/>
</dbReference>
<dbReference type="InterPro" id="IPR042120">
    <property type="entry name" value="MutL_C_dimsub"/>
</dbReference>
<dbReference type="HAMAP" id="MF_00149">
    <property type="entry name" value="DNA_mis_repair"/>
    <property type="match status" value="1"/>
</dbReference>
<dbReference type="GO" id="GO:0006298">
    <property type="term" value="P:mismatch repair"/>
    <property type="evidence" value="ECO:0007669"/>
    <property type="project" value="UniProtKB-UniRule"/>
</dbReference>
<keyword evidence="7" id="KW-0255">Endonuclease</keyword>
<organism evidence="7 8">
    <name type="scientific">Lactococcus allomyrinae</name>
    <dbReference type="NCBI Taxonomy" id="2419773"/>
    <lineage>
        <taxon>Bacteria</taxon>
        <taxon>Bacillati</taxon>
        <taxon>Bacillota</taxon>
        <taxon>Bacilli</taxon>
        <taxon>Lactobacillales</taxon>
        <taxon>Streptococcaceae</taxon>
        <taxon>Lactococcus</taxon>
    </lineage>
</organism>
<evidence type="ECO:0000256" key="2">
    <source>
        <dbReference type="ARBA" id="ARBA00022763"/>
    </source>
</evidence>
<dbReference type="Proteomes" id="UP000269374">
    <property type="component" value="Chromosome"/>
</dbReference>
<dbReference type="SMART" id="SM00853">
    <property type="entry name" value="MutL_C"/>
    <property type="match status" value="1"/>
</dbReference>
<dbReference type="GO" id="GO:0004519">
    <property type="term" value="F:endonuclease activity"/>
    <property type="evidence" value="ECO:0007669"/>
    <property type="project" value="UniProtKB-KW"/>
</dbReference>
<dbReference type="Pfam" id="PF08676">
    <property type="entry name" value="MutL_C"/>
    <property type="match status" value="1"/>
</dbReference>
<keyword evidence="3 4" id="KW-0234">DNA repair</keyword>
<dbReference type="InterPro" id="IPR020568">
    <property type="entry name" value="Ribosomal_Su5_D2-typ_SF"/>
</dbReference>
<dbReference type="InterPro" id="IPR013507">
    <property type="entry name" value="DNA_mismatch_S5_2-like"/>
</dbReference>
<keyword evidence="7" id="KW-0378">Hydrolase</keyword>
<reference evidence="7 8" key="1">
    <citation type="submission" date="2018-09" db="EMBL/GenBank/DDBJ databases">
        <title>Genome sequencing of strain 1JSPR-7.</title>
        <authorList>
            <person name="Heo J."/>
            <person name="Kim S.-J."/>
            <person name="Kwon S.-W."/>
        </authorList>
    </citation>
    <scope>NUCLEOTIDE SEQUENCE [LARGE SCALE GENOMIC DNA]</scope>
    <source>
        <strain evidence="7 8">1JSPR-7</strain>
    </source>
</reference>
<accession>A0A387BGL3</accession>
<dbReference type="CDD" id="cd16926">
    <property type="entry name" value="HATPase_MutL-MLH-PMS-like"/>
    <property type="match status" value="1"/>
</dbReference>